<feature type="transmembrane region" description="Helical" evidence="11">
    <location>
        <begin position="1726"/>
        <end position="1748"/>
    </location>
</feature>
<dbReference type="InterPro" id="IPR003439">
    <property type="entry name" value="ABC_transporter-like_ATP-bd"/>
</dbReference>
<dbReference type="GO" id="GO:0016887">
    <property type="term" value="F:ATP hydrolysis activity"/>
    <property type="evidence" value="ECO:0007669"/>
    <property type="project" value="InterPro"/>
</dbReference>
<keyword evidence="7" id="KW-0067">ATP-binding</keyword>
<feature type="transmembrane region" description="Helical" evidence="11">
    <location>
        <begin position="1668"/>
        <end position="1687"/>
    </location>
</feature>
<dbReference type="Proteomes" id="UP000288805">
    <property type="component" value="Unassembled WGS sequence"/>
</dbReference>
<keyword evidence="9 11" id="KW-0472">Membrane</keyword>
<reference evidence="13 14" key="1">
    <citation type="journal article" date="2018" name="PLoS Genet.">
        <title>Population sequencing reveals clonal diversity and ancestral inbreeding in the grapevine cultivar Chardonnay.</title>
        <authorList>
            <person name="Roach M.J."/>
            <person name="Johnson D.L."/>
            <person name="Bohlmann J."/>
            <person name="van Vuuren H.J."/>
            <person name="Jones S.J."/>
            <person name="Pretorius I.S."/>
            <person name="Schmidt S.A."/>
            <person name="Borneman A.R."/>
        </authorList>
    </citation>
    <scope>NUCLEOTIDE SEQUENCE [LARGE SCALE GENOMIC DNA]</scope>
    <source>
        <strain evidence="14">cv. Chardonnay</strain>
        <tissue evidence="13">Leaf</tissue>
    </source>
</reference>
<feature type="region of interest" description="Disordered" evidence="10">
    <location>
        <begin position="834"/>
        <end position="853"/>
    </location>
</feature>
<dbReference type="GO" id="GO:0005886">
    <property type="term" value="C:plasma membrane"/>
    <property type="evidence" value="ECO:0007669"/>
    <property type="project" value="UniProtKB-ARBA"/>
</dbReference>
<evidence type="ECO:0000256" key="9">
    <source>
        <dbReference type="ARBA" id="ARBA00023136"/>
    </source>
</evidence>
<evidence type="ECO:0000259" key="12">
    <source>
        <dbReference type="PROSITE" id="PS50893"/>
    </source>
</evidence>
<feature type="domain" description="ABC transporter" evidence="12">
    <location>
        <begin position="182"/>
        <end position="474"/>
    </location>
</feature>
<evidence type="ECO:0000256" key="1">
    <source>
        <dbReference type="ARBA" id="ARBA00004141"/>
    </source>
</evidence>
<evidence type="ECO:0000256" key="8">
    <source>
        <dbReference type="ARBA" id="ARBA00022989"/>
    </source>
</evidence>
<name>A0A438F334_VITVI</name>
<sequence>MHVLKAPLASSPLWFSEKQAMAAALAGDDLPRSGSMASSSRSWRSASIREVSNALDEFQRSGRQVADDEEKLKWAAIERLPTYDRMRKGMLKQVMSNGRIVQNEVDVTHLGAQDKKQLMESILKVVEDDNERFLRSLRTEPIGLLLLSPFLRFPMVPWLLRKNMEEKAFNFPVGIEIPKIEVRFQNLSIEGDGYVGTRAIPTLLNSTLNAVEGCQDTPECERNHKAIKDDSASWPPASGKTTFLKALSREQDDDLRMTGKITYCGHEFSEFVPQRTCAYISQHDLHHGEMTVRETLNFSGRCLGVGTRYEMLVELSRREKEAGIKPDPEIDAFMKATAMAGQETSLMTDYVLKILGLDICADIMVGDEMRRGISGGQKKRVTTGEMLVGPAKAFFMDEISTGLDSSTTFQIVKFLKQMVHIMDITMVISLLQPPPETYDLFDDIILLSEGKIVYQGPRENVLEFFEHMGFRLPDRKGVADFLQEVTSKKEQEQYWFRKNQPYRYISVPEFARSFDSFHVGQQILEDIGVPYDKSKAHPAALVKEKYGISNWELFRACFLREWLLMKRSSFVYIFKATQLLIMGTIAMTVFLRTEMKSGQLEDALKFWGALFFSLINVMFNGMQELSMTIFRLPVFYKQRDLLFYPAWAFAMPIWVLRIPVSLIESGIWIVLTYYTIGFAPAASRFFKQFLALFGVHQMALSLFRFIAAAGRRPVVANVLGSFTLLIVFVLGGYVVTRVDIEPWMIWGYYASPMMYGQNAIAINEFLDQRWNNPVTNSTDSVGVTLLKEKGLFSEEHWYWICIGALFAFSLLFNVLFIAALSFFNSPGDTKSLLLEDNPDDNSRRQLTSNNEGIDMTVRNAQAGSSSAIGAANNESRKGMVLPFQPLPLAFNHVNYYVDMPAEMKSQGEEDRLQLLRDVSGAFRPGILTALVGVSGAGKTTLMDVLAGRKTGGYIEGSISISGYPKNQATFARVSGYCEQNDIHSPYVTVYESLLYSAWLRLASDVKDSTRKMFVEEVMDLVELHPLRHALVGLPGVDGLSTEQRKRLTIAVELVANPSIIFMDEPTSGLDARAAAIAMRTLLLMKRGGQVIYAGPLGRQSHMLVEYFESVPGVTKTKEGYNPATWMLEVSTSAVEAQLDIDFAEVYANSALYRRNQDLINELSTPAPGSKDLYFPTQYSQSFITQCKACFWKQHYSYWRNSEYNAIRFFMTIVIGVLFGVIFWSKGDQIHKQQDLINLLGATYSAIIFLGASNAFAVQPVVAVERTVFYRERAAGMYSELPNAFAQVAIETIYVAVQTFTYFSMYGMMVTALTPGHQIAAIVSSFFLNFWNLFSGFLIPRPLIPIWWRWYYWASPVAWTIYGIFASQLGDMTSEVEITGRSPRPVNEFIKDELGLDHDFLVPVVFAHVGWVFLFFIVFAYGINHIACVFLFMPGSPSVRGLVSILYMQDQAVPGTKIKDGYNPATWMLEISSSTVEARLDIDFAEVYAYSTLYHSIRCYLLEQRRQDQDLMNVLGATYAATVFLGFTNASAVQSVVATERTVFYGERAAGMYSRLPYAFAQAFSIYDSYGSSLVLVAIETLYAAIQTLVYVLLYSMIGFHWQADKFLYFYYFIFMCFTYFLMYGMMVVALTPGHQIAAIVSSFVVSFWNSFSGFLIPWPLMPVWWRWYYWASPVAWTIYCVIASQVADKTSPLEIPGRDPMPVNEFLKENLGFDHDFRVPVVFAHLGWVLLFLFLFAYGIEFLNFVFANGKSIEVMDMWKI</sequence>
<feature type="transmembrane region" description="Helical" evidence="11">
    <location>
        <begin position="1243"/>
        <end position="1263"/>
    </location>
</feature>
<feature type="transmembrane region" description="Helical" evidence="11">
    <location>
        <begin position="1408"/>
        <end position="1431"/>
    </location>
</feature>
<dbReference type="EMBL" id="QGNW01001128">
    <property type="protein sequence ID" value="RVW54381.1"/>
    <property type="molecule type" value="Genomic_DNA"/>
</dbReference>
<comment type="subcellular location">
    <subcellularLocation>
        <location evidence="1">Membrane</location>
        <topology evidence="1">Multi-pass membrane protein</topology>
    </subcellularLocation>
</comment>
<dbReference type="PROSITE" id="PS50893">
    <property type="entry name" value="ABC_TRANSPORTER_2"/>
    <property type="match status" value="2"/>
</dbReference>
<keyword evidence="8 11" id="KW-1133">Transmembrane helix</keyword>
<evidence type="ECO:0000256" key="7">
    <source>
        <dbReference type="ARBA" id="ARBA00022840"/>
    </source>
</evidence>
<evidence type="ECO:0000256" key="11">
    <source>
        <dbReference type="SAM" id="Phobius"/>
    </source>
</evidence>
<feature type="transmembrane region" description="Helical" evidence="11">
    <location>
        <begin position="642"/>
        <end position="660"/>
    </location>
</feature>
<feature type="transmembrane region" description="Helical" evidence="11">
    <location>
        <begin position="603"/>
        <end position="622"/>
    </location>
</feature>
<keyword evidence="6" id="KW-0547">Nucleotide-binding</keyword>
<keyword evidence="3" id="KW-0813">Transport</keyword>
<evidence type="ECO:0000256" key="5">
    <source>
        <dbReference type="ARBA" id="ARBA00022737"/>
    </source>
</evidence>
<dbReference type="InterPro" id="IPR013525">
    <property type="entry name" value="ABC2_TM"/>
</dbReference>
<dbReference type="Pfam" id="PF08370">
    <property type="entry name" value="PDR_assoc"/>
    <property type="match status" value="1"/>
</dbReference>
<comment type="caution">
    <text evidence="13">The sequence shown here is derived from an EMBL/GenBank/DDBJ whole genome shotgun (WGS) entry which is preliminary data.</text>
</comment>
<feature type="transmembrane region" description="Helical" evidence="11">
    <location>
        <begin position="1606"/>
        <end position="1630"/>
    </location>
</feature>
<evidence type="ECO:0000313" key="13">
    <source>
        <dbReference type="EMBL" id="RVW54381.1"/>
    </source>
</evidence>
<dbReference type="InterPro" id="IPR043926">
    <property type="entry name" value="ABCG_dom"/>
</dbReference>
<dbReference type="SUPFAM" id="SSF52540">
    <property type="entry name" value="P-loop containing nucleoside triphosphate hydrolases"/>
    <property type="match status" value="2"/>
</dbReference>
<dbReference type="SMART" id="SM00382">
    <property type="entry name" value="AAA"/>
    <property type="match status" value="2"/>
</dbReference>
<evidence type="ECO:0000256" key="6">
    <source>
        <dbReference type="ARBA" id="ARBA00022741"/>
    </source>
</evidence>
<dbReference type="InterPro" id="IPR013581">
    <property type="entry name" value="PDR_assoc"/>
</dbReference>
<dbReference type="PANTHER" id="PTHR19241">
    <property type="entry name" value="ATP-BINDING CASSETTE TRANSPORTER"/>
    <property type="match status" value="1"/>
</dbReference>
<organism evidence="13 14">
    <name type="scientific">Vitis vinifera</name>
    <name type="common">Grape</name>
    <dbReference type="NCBI Taxonomy" id="29760"/>
    <lineage>
        <taxon>Eukaryota</taxon>
        <taxon>Viridiplantae</taxon>
        <taxon>Streptophyta</taxon>
        <taxon>Embryophyta</taxon>
        <taxon>Tracheophyta</taxon>
        <taxon>Spermatophyta</taxon>
        <taxon>Magnoliopsida</taxon>
        <taxon>eudicotyledons</taxon>
        <taxon>Gunneridae</taxon>
        <taxon>Pentapetalae</taxon>
        <taxon>rosids</taxon>
        <taxon>Vitales</taxon>
        <taxon>Vitaceae</taxon>
        <taxon>Viteae</taxon>
        <taxon>Vitis</taxon>
    </lineage>
</organism>
<feature type="transmembrane region" description="Helical" evidence="11">
    <location>
        <begin position="1636"/>
        <end position="1656"/>
    </location>
</feature>
<dbReference type="InterPro" id="IPR003593">
    <property type="entry name" value="AAA+_ATPase"/>
</dbReference>
<dbReference type="InterPro" id="IPR027417">
    <property type="entry name" value="P-loop_NTPase"/>
</dbReference>
<evidence type="ECO:0000256" key="2">
    <source>
        <dbReference type="ARBA" id="ARBA00006012"/>
    </source>
</evidence>
<feature type="transmembrane region" description="Helical" evidence="11">
    <location>
        <begin position="1510"/>
        <end position="1531"/>
    </location>
</feature>
<protein>
    <submittedName>
        <fullName evidence="13">Pleiotropic drug resistance protein 2</fullName>
    </submittedName>
</protein>
<feature type="transmembrane region" description="Helical" evidence="11">
    <location>
        <begin position="714"/>
        <end position="735"/>
    </location>
</feature>
<feature type="transmembrane region" description="Helical" evidence="11">
    <location>
        <begin position="797"/>
        <end position="823"/>
    </location>
</feature>
<dbReference type="FunFam" id="3.40.50.300:FF:000059">
    <property type="entry name" value="ABC transporter G family member 40"/>
    <property type="match status" value="1"/>
</dbReference>
<dbReference type="FunFam" id="3.40.50.300:FF:000179">
    <property type="entry name" value="ABC transporter G family member 34"/>
    <property type="match status" value="1"/>
</dbReference>
<feature type="transmembrane region" description="Helical" evidence="11">
    <location>
        <begin position="1205"/>
        <end position="1223"/>
    </location>
</feature>
<feature type="transmembrane region" description="Helical" evidence="11">
    <location>
        <begin position="1283"/>
        <end position="1304"/>
    </location>
</feature>
<keyword evidence="4 11" id="KW-0812">Transmembrane</keyword>
<proteinExistence type="inferred from homology"/>
<keyword evidence="5" id="KW-0677">Repeat</keyword>
<accession>A0A438F334</accession>
<feature type="transmembrane region" description="Helical" evidence="11">
    <location>
        <begin position="1349"/>
        <end position="1368"/>
    </location>
</feature>
<dbReference type="Pfam" id="PF00005">
    <property type="entry name" value="ABC_tran"/>
    <property type="match status" value="2"/>
</dbReference>
<feature type="transmembrane region" description="Helical" evidence="11">
    <location>
        <begin position="667"/>
        <end position="683"/>
    </location>
</feature>
<evidence type="ECO:0000256" key="3">
    <source>
        <dbReference type="ARBA" id="ARBA00022448"/>
    </source>
</evidence>
<dbReference type="Pfam" id="PF19055">
    <property type="entry name" value="ABC2_membrane_7"/>
    <property type="match status" value="1"/>
</dbReference>
<feature type="transmembrane region" description="Helical" evidence="11">
    <location>
        <begin position="1573"/>
        <end position="1594"/>
    </location>
</feature>
<gene>
    <name evidence="13" type="primary">PDR2_13</name>
    <name evidence="13" type="ORF">CK203_068472</name>
</gene>
<comment type="similarity">
    <text evidence="2">Belongs to the ABC transporter superfamily. ABCG family. PDR (TC 3.A.1.205) subfamily.</text>
</comment>
<evidence type="ECO:0000256" key="4">
    <source>
        <dbReference type="ARBA" id="ARBA00022692"/>
    </source>
</evidence>
<evidence type="ECO:0000313" key="14">
    <source>
        <dbReference type="Proteomes" id="UP000288805"/>
    </source>
</evidence>
<dbReference type="Pfam" id="PF01061">
    <property type="entry name" value="ABC2_membrane"/>
    <property type="match status" value="3"/>
</dbReference>
<dbReference type="GO" id="GO:0005524">
    <property type="term" value="F:ATP binding"/>
    <property type="evidence" value="ECO:0007669"/>
    <property type="project" value="UniProtKB-KW"/>
</dbReference>
<feature type="transmembrane region" description="Helical" evidence="11">
    <location>
        <begin position="689"/>
        <end position="707"/>
    </location>
</feature>
<feature type="transmembrane region" description="Helical" evidence="11">
    <location>
        <begin position="1316"/>
        <end position="1337"/>
    </location>
</feature>
<feature type="domain" description="ABC transporter" evidence="12">
    <location>
        <begin position="888"/>
        <end position="1143"/>
    </location>
</feature>
<dbReference type="Gene3D" id="3.40.50.300">
    <property type="entry name" value="P-loop containing nucleotide triphosphate hydrolases"/>
    <property type="match status" value="2"/>
</dbReference>
<evidence type="ECO:0000256" key="10">
    <source>
        <dbReference type="SAM" id="MobiDB-lite"/>
    </source>
</evidence>
<dbReference type="GO" id="GO:0140359">
    <property type="term" value="F:ABC-type transporter activity"/>
    <property type="evidence" value="ECO:0007669"/>
    <property type="project" value="InterPro"/>
</dbReference>
<feature type="transmembrane region" description="Helical" evidence="11">
    <location>
        <begin position="570"/>
        <end position="591"/>
    </location>
</feature>